<dbReference type="Gene3D" id="3.60.10.10">
    <property type="entry name" value="Endonuclease/exonuclease/phosphatase"/>
    <property type="match status" value="1"/>
</dbReference>
<dbReference type="PROSITE" id="PS50878">
    <property type="entry name" value="RT_POL"/>
    <property type="match status" value="1"/>
</dbReference>
<proteinExistence type="predicted"/>
<evidence type="ECO:0000259" key="2">
    <source>
        <dbReference type="PROSITE" id="PS50878"/>
    </source>
</evidence>
<dbReference type="GeneID" id="109127222"/>
<keyword evidence="1" id="KW-0812">Transmembrane</keyword>
<dbReference type="InterPro" id="IPR043502">
    <property type="entry name" value="DNA/RNA_pol_sf"/>
</dbReference>
<keyword evidence="1" id="KW-0472">Membrane</keyword>
<name>A0ABM1QKK6_CAMSA</name>
<dbReference type="SUPFAM" id="SSF56219">
    <property type="entry name" value="DNase I-like"/>
    <property type="match status" value="1"/>
</dbReference>
<evidence type="ECO:0000313" key="4">
    <source>
        <dbReference type="RefSeq" id="XP_019087294.1"/>
    </source>
</evidence>
<accession>A0ABM1QKK6</accession>
<keyword evidence="1" id="KW-1133">Transmembrane helix</keyword>
<dbReference type="PANTHER" id="PTHR33116">
    <property type="entry name" value="REVERSE TRANSCRIPTASE ZINC-BINDING DOMAIN-CONTAINING PROTEIN-RELATED-RELATED"/>
    <property type="match status" value="1"/>
</dbReference>
<dbReference type="CDD" id="cd01650">
    <property type="entry name" value="RT_nLTR_like"/>
    <property type="match status" value="1"/>
</dbReference>
<organism evidence="3 4">
    <name type="scientific">Camelina sativa</name>
    <name type="common">False flax</name>
    <name type="synonym">Myagrum sativum</name>
    <dbReference type="NCBI Taxonomy" id="90675"/>
    <lineage>
        <taxon>Eukaryota</taxon>
        <taxon>Viridiplantae</taxon>
        <taxon>Streptophyta</taxon>
        <taxon>Embryophyta</taxon>
        <taxon>Tracheophyta</taxon>
        <taxon>Spermatophyta</taxon>
        <taxon>Magnoliopsida</taxon>
        <taxon>eudicotyledons</taxon>
        <taxon>Gunneridae</taxon>
        <taxon>Pentapetalae</taxon>
        <taxon>rosids</taxon>
        <taxon>malvids</taxon>
        <taxon>Brassicales</taxon>
        <taxon>Brassicaceae</taxon>
        <taxon>Camelineae</taxon>
        <taxon>Camelina</taxon>
    </lineage>
</organism>
<evidence type="ECO:0000313" key="3">
    <source>
        <dbReference type="Proteomes" id="UP000694864"/>
    </source>
</evidence>
<evidence type="ECO:0000256" key="1">
    <source>
        <dbReference type="SAM" id="Phobius"/>
    </source>
</evidence>
<sequence length="697" mass="78543">MDLQSVTCEILLEDGKDLIYTAVYASNDEEERKKLWCSLRTTEANFGLSYRSWMVNGDFNEILYPAETSNASIVCSTRGMRLFGDCLADLGLFDLPFSGPQFTWTNKRSIDPTRKKLDRCLANGHWLSMFPSSHCTFEAPEFSDHSPCFIQLVTPPPSYALVQVGVPVYTLKDFCFKLKKMKGPMKSLMRDNFCDLEKRVVEAHSNLVALQLLALNDPSPVNLQNELLAKDGWMHLSLAEEGFFKQKSRLTWLGEGDFNTSFFHKVSMARNAGNAIKLLLKPDGSATSSLKEVHELVVDHFAEILQTIKGPDGFPAEFFKSTWSIIGQDLTMGVQQFFLDSFLPSALNSTSLILIPKIPGTVDVRDFRPISCLNTTYKIISRLLLDRLKILLPDLILPNQTAFIKDRLLLENVLLASEVVQGYPLASGFFKGKTGLRQGDPLSPILIVMIMNVLSLTLNKAAEEGSFSYHPGCEDLKLTHLRFADDLLIFLEGSEHSLRGVMSILSDFEEMSGLGMNIEKTSMFCSGLSESSLERLHLLFNLKHVSLPVRKKLNSWTHKFLSLAGRLTLISSVISGIIGFWTSAFFLPKQVIKRINSLCSSFLWRGKIDSPSGVKVSWYDICFPKLEGGLGLRNIGSWNETCALKLIWMLFFRAGSLWVAWIRSKYFSKSPLWALNEKNIAYSWNFRKLLKLHPLAL</sequence>
<feature type="domain" description="Reverse transcriptase" evidence="2">
    <location>
        <begin position="336"/>
        <end position="540"/>
    </location>
</feature>
<dbReference type="InterPro" id="IPR036691">
    <property type="entry name" value="Endo/exonu/phosph_ase_sf"/>
</dbReference>
<keyword evidence="3" id="KW-1185">Reference proteome</keyword>
<dbReference type="SUPFAM" id="SSF56672">
    <property type="entry name" value="DNA/RNA polymerases"/>
    <property type="match status" value="1"/>
</dbReference>
<gene>
    <name evidence="4" type="primary">LOC109127222</name>
</gene>
<protein>
    <submittedName>
        <fullName evidence="4">Uncharacterized protein LOC109127222</fullName>
    </submittedName>
</protein>
<dbReference type="Proteomes" id="UP000694864">
    <property type="component" value="Chromosome 11"/>
</dbReference>
<feature type="transmembrane region" description="Helical" evidence="1">
    <location>
        <begin position="567"/>
        <end position="587"/>
    </location>
</feature>
<reference evidence="4" key="2">
    <citation type="submission" date="2025-08" db="UniProtKB">
        <authorList>
            <consortium name="RefSeq"/>
        </authorList>
    </citation>
    <scope>IDENTIFICATION</scope>
    <source>
        <tissue evidence="4">Leaf</tissue>
    </source>
</reference>
<dbReference type="RefSeq" id="XP_019087294.1">
    <property type="nucleotide sequence ID" value="XM_019231749.1"/>
</dbReference>
<reference evidence="3" key="1">
    <citation type="journal article" date="2014" name="Nat. Commun.">
        <title>The emerging biofuel crop Camelina sativa retains a highly undifferentiated hexaploid genome structure.</title>
        <authorList>
            <person name="Kagale S."/>
            <person name="Koh C."/>
            <person name="Nixon J."/>
            <person name="Bollina V."/>
            <person name="Clarke W.E."/>
            <person name="Tuteja R."/>
            <person name="Spillane C."/>
            <person name="Robinson S.J."/>
            <person name="Links M.G."/>
            <person name="Clarke C."/>
            <person name="Higgins E.E."/>
            <person name="Huebert T."/>
            <person name="Sharpe A.G."/>
            <person name="Parkin I.A."/>
        </authorList>
    </citation>
    <scope>NUCLEOTIDE SEQUENCE [LARGE SCALE GENOMIC DNA]</scope>
    <source>
        <strain evidence="3">cv. DH55</strain>
    </source>
</reference>
<dbReference type="Pfam" id="PF00078">
    <property type="entry name" value="RVT_1"/>
    <property type="match status" value="1"/>
</dbReference>
<dbReference type="InterPro" id="IPR000477">
    <property type="entry name" value="RT_dom"/>
</dbReference>
<dbReference type="PANTHER" id="PTHR33116:SF80">
    <property type="entry name" value="REVERSE TRANSCRIPTASE ZINC-BINDING DOMAIN-CONTAINING PROTEIN"/>
    <property type="match status" value="1"/>
</dbReference>